<reference evidence="1" key="1">
    <citation type="submission" date="2020-08" db="EMBL/GenBank/DDBJ databases">
        <title>Multicomponent nature underlies the extraordinary mechanical properties of spider dragline silk.</title>
        <authorList>
            <person name="Kono N."/>
            <person name="Nakamura H."/>
            <person name="Mori M."/>
            <person name="Yoshida Y."/>
            <person name="Ohtoshi R."/>
            <person name="Malay A.D."/>
            <person name="Moran D.A.P."/>
            <person name="Tomita M."/>
            <person name="Numata K."/>
            <person name="Arakawa K."/>
        </authorList>
    </citation>
    <scope>NUCLEOTIDE SEQUENCE</scope>
</reference>
<organism evidence="1 2">
    <name type="scientific">Nephila pilipes</name>
    <name type="common">Giant wood spider</name>
    <name type="synonym">Nephila maculata</name>
    <dbReference type="NCBI Taxonomy" id="299642"/>
    <lineage>
        <taxon>Eukaryota</taxon>
        <taxon>Metazoa</taxon>
        <taxon>Ecdysozoa</taxon>
        <taxon>Arthropoda</taxon>
        <taxon>Chelicerata</taxon>
        <taxon>Arachnida</taxon>
        <taxon>Araneae</taxon>
        <taxon>Araneomorphae</taxon>
        <taxon>Entelegynae</taxon>
        <taxon>Araneoidea</taxon>
        <taxon>Nephilidae</taxon>
        <taxon>Nephila</taxon>
    </lineage>
</organism>
<proteinExistence type="predicted"/>
<dbReference type="AlphaFoldDB" id="A0A8X6QMW4"/>
<evidence type="ECO:0000313" key="1">
    <source>
        <dbReference type="EMBL" id="GFU27435.1"/>
    </source>
</evidence>
<keyword evidence="2" id="KW-1185">Reference proteome</keyword>
<protein>
    <submittedName>
        <fullName evidence="1">Uncharacterized protein</fullName>
    </submittedName>
</protein>
<dbReference type="Proteomes" id="UP000887013">
    <property type="component" value="Unassembled WGS sequence"/>
</dbReference>
<gene>
    <name evidence="1" type="ORF">NPIL_531741</name>
</gene>
<sequence>METGDYLSRDQAPDRAKLKTYARHFTFQWCRNPSREARSCRHKPVDGISHMYKAVTRKKDCGVKSSTCEIASGFEIVDFYKSLNLAWSLNFSFRNSASEKVWNCFTCAGYDK</sequence>
<evidence type="ECO:0000313" key="2">
    <source>
        <dbReference type="Proteomes" id="UP000887013"/>
    </source>
</evidence>
<dbReference type="EMBL" id="BMAW01032843">
    <property type="protein sequence ID" value="GFU27435.1"/>
    <property type="molecule type" value="Genomic_DNA"/>
</dbReference>
<accession>A0A8X6QMW4</accession>
<name>A0A8X6QMW4_NEPPI</name>
<comment type="caution">
    <text evidence="1">The sequence shown here is derived from an EMBL/GenBank/DDBJ whole genome shotgun (WGS) entry which is preliminary data.</text>
</comment>